<evidence type="ECO:0000313" key="4">
    <source>
        <dbReference type="Proteomes" id="UP001152561"/>
    </source>
</evidence>
<dbReference type="InterPro" id="IPR003245">
    <property type="entry name" value="Phytocyanin_dom"/>
</dbReference>
<sequence length="89" mass="9880">MSLVFLILASFMQLSFGTMYKVGGSAGWTTIGNVDYKQWAANKTFVVGDVIVFKYSPQFYNVMQVTLSTSPAMHLLLLQHTQLGMTPLP</sequence>
<dbReference type="Proteomes" id="UP001152561">
    <property type="component" value="Unassembled WGS sequence"/>
</dbReference>
<comment type="caution">
    <text evidence="3">The sequence shown here is derived from an EMBL/GenBank/DDBJ whole genome shotgun (WGS) entry which is preliminary data.</text>
</comment>
<feature type="chain" id="PRO_5040332001" description="Phytocyanin domain-containing protein" evidence="1">
    <location>
        <begin position="18"/>
        <end position="89"/>
    </location>
</feature>
<dbReference type="SUPFAM" id="SSF49503">
    <property type="entry name" value="Cupredoxins"/>
    <property type="match status" value="1"/>
</dbReference>
<keyword evidence="4" id="KW-1185">Reference proteome</keyword>
<evidence type="ECO:0000259" key="2">
    <source>
        <dbReference type="PROSITE" id="PS51485"/>
    </source>
</evidence>
<accession>A0A9Q1M196</accession>
<keyword evidence="1" id="KW-0732">Signal</keyword>
<gene>
    <name evidence="3" type="ORF">K7X08_010962</name>
</gene>
<feature type="domain" description="Phytocyanin" evidence="2">
    <location>
        <begin position="18"/>
        <end position="89"/>
    </location>
</feature>
<feature type="signal peptide" evidence="1">
    <location>
        <begin position="1"/>
        <end position="17"/>
    </location>
</feature>
<evidence type="ECO:0000313" key="3">
    <source>
        <dbReference type="EMBL" id="KAJ8547376.1"/>
    </source>
</evidence>
<proteinExistence type="predicted"/>
<protein>
    <recommendedName>
        <fullName evidence="2">Phytocyanin domain-containing protein</fullName>
    </recommendedName>
</protein>
<dbReference type="InterPro" id="IPR039391">
    <property type="entry name" value="Phytocyanin-like"/>
</dbReference>
<dbReference type="GO" id="GO:0009055">
    <property type="term" value="F:electron transfer activity"/>
    <property type="evidence" value="ECO:0007669"/>
    <property type="project" value="InterPro"/>
</dbReference>
<organism evidence="3 4">
    <name type="scientific">Anisodus acutangulus</name>
    <dbReference type="NCBI Taxonomy" id="402998"/>
    <lineage>
        <taxon>Eukaryota</taxon>
        <taxon>Viridiplantae</taxon>
        <taxon>Streptophyta</taxon>
        <taxon>Embryophyta</taxon>
        <taxon>Tracheophyta</taxon>
        <taxon>Spermatophyta</taxon>
        <taxon>Magnoliopsida</taxon>
        <taxon>eudicotyledons</taxon>
        <taxon>Gunneridae</taxon>
        <taxon>Pentapetalae</taxon>
        <taxon>asterids</taxon>
        <taxon>lamiids</taxon>
        <taxon>Solanales</taxon>
        <taxon>Solanaceae</taxon>
        <taxon>Solanoideae</taxon>
        <taxon>Hyoscyameae</taxon>
        <taxon>Anisodus</taxon>
    </lineage>
</organism>
<dbReference type="PANTHER" id="PTHR33021">
    <property type="entry name" value="BLUE COPPER PROTEIN"/>
    <property type="match status" value="1"/>
</dbReference>
<evidence type="ECO:0000256" key="1">
    <source>
        <dbReference type="SAM" id="SignalP"/>
    </source>
</evidence>
<dbReference type="Gene3D" id="2.60.40.420">
    <property type="entry name" value="Cupredoxins - blue copper proteins"/>
    <property type="match status" value="1"/>
</dbReference>
<dbReference type="OrthoDB" id="999845at2759"/>
<dbReference type="PANTHER" id="PTHR33021:SF339">
    <property type="entry name" value="OS07G0570600 PROTEIN"/>
    <property type="match status" value="1"/>
</dbReference>
<dbReference type="AlphaFoldDB" id="A0A9Q1M196"/>
<dbReference type="InterPro" id="IPR008972">
    <property type="entry name" value="Cupredoxin"/>
</dbReference>
<dbReference type="Pfam" id="PF02298">
    <property type="entry name" value="Cu_bind_like"/>
    <property type="match status" value="1"/>
</dbReference>
<reference evidence="4" key="1">
    <citation type="journal article" date="2023" name="Proc. Natl. Acad. Sci. U.S.A.">
        <title>Genomic and structural basis for evolution of tropane alkaloid biosynthesis.</title>
        <authorList>
            <person name="Wanga Y.-J."/>
            <person name="Taina T."/>
            <person name="Yua J.-Y."/>
            <person name="Lia J."/>
            <person name="Xua B."/>
            <person name="Chenc J."/>
            <person name="D'Auriad J.C."/>
            <person name="Huanga J.-P."/>
            <person name="Huanga S.-X."/>
        </authorList>
    </citation>
    <scope>NUCLEOTIDE SEQUENCE [LARGE SCALE GENOMIC DNA]</scope>
    <source>
        <strain evidence="4">cv. KIB-2019</strain>
    </source>
</reference>
<dbReference type="PROSITE" id="PS51485">
    <property type="entry name" value="PHYTOCYANIN"/>
    <property type="match status" value="1"/>
</dbReference>
<name>A0A9Q1M196_9SOLA</name>
<dbReference type="EMBL" id="JAJAGQ010000012">
    <property type="protein sequence ID" value="KAJ8547376.1"/>
    <property type="molecule type" value="Genomic_DNA"/>
</dbReference>
<dbReference type="GO" id="GO:0005886">
    <property type="term" value="C:plasma membrane"/>
    <property type="evidence" value="ECO:0007669"/>
    <property type="project" value="TreeGrafter"/>
</dbReference>